<organism evidence="2 3">
    <name type="scientific">Pontibacter cellulosilyticus</name>
    <dbReference type="NCBI Taxonomy" id="1720253"/>
    <lineage>
        <taxon>Bacteria</taxon>
        <taxon>Pseudomonadati</taxon>
        <taxon>Bacteroidota</taxon>
        <taxon>Cytophagia</taxon>
        <taxon>Cytophagales</taxon>
        <taxon>Hymenobacteraceae</taxon>
        <taxon>Pontibacter</taxon>
    </lineage>
</organism>
<keyword evidence="3" id="KW-1185">Reference proteome</keyword>
<reference evidence="2" key="1">
    <citation type="submission" date="2020-08" db="EMBL/GenBank/DDBJ databases">
        <title>Pontibacter sp. SD6 16S ribosomal RNA gene Genome sequencing and assembly.</title>
        <authorList>
            <person name="Kang M."/>
        </authorList>
    </citation>
    <scope>NUCLEOTIDE SEQUENCE</scope>
    <source>
        <strain evidence="2">SD6</strain>
    </source>
</reference>
<gene>
    <name evidence="2" type="ORF">H8S84_06910</name>
</gene>
<dbReference type="PROSITE" id="PS51257">
    <property type="entry name" value="PROKAR_LIPOPROTEIN"/>
    <property type="match status" value="1"/>
</dbReference>
<accession>A0A923SJC1</accession>
<comment type="caution">
    <text evidence="2">The sequence shown here is derived from an EMBL/GenBank/DDBJ whole genome shotgun (WGS) entry which is preliminary data.</text>
</comment>
<evidence type="ECO:0000256" key="1">
    <source>
        <dbReference type="SAM" id="SignalP"/>
    </source>
</evidence>
<dbReference type="InterPro" id="IPR025345">
    <property type="entry name" value="DUF4249"/>
</dbReference>
<dbReference type="Pfam" id="PF14054">
    <property type="entry name" value="DUF4249"/>
    <property type="match status" value="1"/>
</dbReference>
<feature type="signal peptide" evidence="1">
    <location>
        <begin position="1"/>
        <end position="20"/>
    </location>
</feature>
<evidence type="ECO:0000313" key="2">
    <source>
        <dbReference type="EMBL" id="MBC5992561.1"/>
    </source>
</evidence>
<name>A0A923SJC1_9BACT</name>
<protein>
    <submittedName>
        <fullName evidence="2">DUF4249 domain-containing protein</fullName>
    </submittedName>
</protein>
<dbReference type="EMBL" id="JACRVF010000001">
    <property type="protein sequence ID" value="MBC5992561.1"/>
    <property type="molecule type" value="Genomic_DNA"/>
</dbReference>
<proteinExistence type="predicted"/>
<dbReference type="AlphaFoldDB" id="A0A923SJC1"/>
<keyword evidence="1" id="KW-0732">Signal</keyword>
<feature type="chain" id="PRO_5037090289" evidence="1">
    <location>
        <begin position="21"/>
        <end position="297"/>
    </location>
</feature>
<dbReference type="RefSeq" id="WP_187066496.1">
    <property type="nucleotide sequence ID" value="NZ_JACRVF010000001.1"/>
</dbReference>
<sequence length="297" mass="33356">MKLHRYILAGLMLFAAALQSCEKEVADFDISTKPMLVATAFISPQDTALAVEVKRTQPAIGKQLQEEELRVKDATVTISDGTNTVQLTYNTAWNKYFGSIKALPVVANKSYFLKVTTPAGEKAEATCTVPSREGIQVTELNYNTRAAESYGYKFLEHKIDFKWQDKPGIENYYHLTSYRTYSVSYGYPPIVEKQHESAYTDSEKIFVSDAKHDGKVIQSPEFKITSMDPDVVPKPFVVTAIISVTDKPYYLYHKSVMEQESVGGNPFAEPKRIYTNIQGGLGVFAAYNQIKVQKQIQ</sequence>
<dbReference type="Proteomes" id="UP000603640">
    <property type="component" value="Unassembled WGS sequence"/>
</dbReference>
<evidence type="ECO:0000313" key="3">
    <source>
        <dbReference type="Proteomes" id="UP000603640"/>
    </source>
</evidence>